<dbReference type="Proteomes" id="UP001596443">
    <property type="component" value="Unassembled WGS sequence"/>
</dbReference>
<feature type="region of interest" description="Disordered" evidence="1">
    <location>
        <begin position="1"/>
        <end position="34"/>
    </location>
</feature>
<feature type="compositionally biased region" description="Gly residues" evidence="1">
    <location>
        <begin position="13"/>
        <end position="27"/>
    </location>
</feature>
<reference evidence="2 3" key="1">
    <citation type="journal article" date="2019" name="Int. J. Syst. Evol. Microbiol.">
        <title>The Global Catalogue of Microorganisms (GCM) 10K type strain sequencing project: providing services to taxonomists for standard genome sequencing and annotation.</title>
        <authorList>
            <consortium name="The Broad Institute Genomics Platform"/>
            <consortium name="The Broad Institute Genome Sequencing Center for Infectious Disease"/>
            <person name="Wu L."/>
            <person name="Ma J."/>
        </authorList>
    </citation>
    <scope>NUCLEOTIDE SEQUENCE [LARGE SCALE GENOMIC DNA]</scope>
    <source>
        <strain evidence="2 3">SYNS20</strain>
    </source>
</reference>
<organism evidence="2 3">
    <name type="scientific">Halobaculum halobium</name>
    <dbReference type="NCBI Taxonomy" id="3032281"/>
    <lineage>
        <taxon>Archaea</taxon>
        <taxon>Methanobacteriati</taxon>
        <taxon>Methanobacteriota</taxon>
        <taxon>Stenosarchaea group</taxon>
        <taxon>Halobacteria</taxon>
        <taxon>Halobacteriales</taxon>
        <taxon>Haloferacaceae</taxon>
        <taxon>Halobaculum</taxon>
    </lineage>
</organism>
<evidence type="ECO:0000256" key="1">
    <source>
        <dbReference type="SAM" id="MobiDB-lite"/>
    </source>
</evidence>
<gene>
    <name evidence="2" type="ORF">ACFQFD_08985</name>
</gene>
<dbReference type="RefSeq" id="WP_284062923.1">
    <property type="nucleotide sequence ID" value="NZ_CP126158.1"/>
</dbReference>
<sequence>MADREPADFGPGNWDGGYGDSGRGNDGCGEPVNRRRFLSGVGAAAATATGYGAARVADVRPYDPGPPDGDLGADPTPRERVLAAVRHLFEADHRSVTRVAMASDWTGEAPYPLTRHRELHEHSRRRHTHALTTFGNGVVRLDRERDGVDSRTLTPYATINAYIHFVDATLADPATLPERFVFHADDGRLSYDRDAPPQAVGDPVTVDGGYAGTAPVSDFDRPLFGEPIRPHRASWAEHDRDGATVTYRLSGAEAYAQAVPLPFVPVEAIHDDAAVRATLDRDTGRLLRVIDDRHLDVDVGVDRRDVRTVRLRLVTEIDRYGDAAAPRPDGEYGASPRGSFLGGPALRDRLAALAFDLRTY</sequence>
<dbReference type="InterPro" id="IPR006311">
    <property type="entry name" value="TAT_signal"/>
</dbReference>
<evidence type="ECO:0000313" key="3">
    <source>
        <dbReference type="Proteomes" id="UP001596443"/>
    </source>
</evidence>
<feature type="region of interest" description="Disordered" evidence="1">
    <location>
        <begin position="57"/>
        <end position="76"/>
    </location>
</feature>
<comment type="caution">
    <text evidence="2">The sequence shown here is derived from an EMBL/GenBank/DDBJ whole genome shotgun (WGS) entry which is preliminary data.</text>
</comment>
<accession>A0ABD5TF91</accession>
<proteinExistence type="predicted"/>
<dbReference type="AlphaFoldDB" id="A0ABD5TF91"/>
<evidence type="ECO:0000313" key="2">
    <source>
        <dbReference type="EMBL" id="MFC6786110.1"/>
    </source>
</evidence>
<keyword evidence="3" id="KW-1185">Reference proteome</keyword>
<evidence type="ECO:0008006" key="4">
    <source>
        <dbReference type="Google" id="ProtNLM"/>
    </source>
</evidence>
<protein>
    <recommendedName>
        <fullName evidence="4">Tat (Twin-arginine translocation) pathway signal sequence</fullName>
    </recommendedName>
</protein>
<dbReference type="GeneID" id="81209178"/>
<name>A0ABD5TF91_9EURY</name>
<dbReference type="EMBL" id="JBHSWX010000012">
    <property type="protein sequence ID" value="MFC6786110.1"/>
    <property type="molecule type" value="Genomic_DNA"/>
</dbReference>
<dbReference type="PROSITE" id="PS51318">
    <property type="entry name" value="TAT"/>
    <property type="match status" value="1"/>
</dbReference>